<dbReference type="eggNOG" id="COG0456">
    <property type="taxonomic scope" value="Bacteria"/>
</dbReference>
<feature type="domain" description="N-acetyltransferase" evidence="3">
    <location>
        <begin position="1"/>
        <end position="136"/>
    </location>
</feature>
<dbReference type="EMBL" id="CP001739">
    <property type="protein sequence ID" value="ACZ09615.1"/>
    <property type="molecule type" value="Genomic_DNA"/>
</dbReference>
<dbReference type="InterPro" id="IPR016181">
    <property type="entry name" value="Acyl_CoA_acyltransferase"/>
</dbReference>
<organism evidence="4 5">
    <name type="scientific">Sebaldella termitidis (strain ATCC 33386 / NCTC 11300)</name>
    <dbReference type="NCBI Taxonomy" id="526218"/>
    <lineage>
        <taxon>Bacteria</taxon>
        <taxon>Fusobacteriati</taxon>
        <taxon>Fusobacteriota</taxon>
        <taxon>Fusobacteriia</taxon>
        <taxon>Fusobacteriales</taxon>
        <taxon>Leptotrichiaceae</taxon>
        <taxon>Sebaldella</taxon>
    </lineage>
</organism>
<dbReference type="CDD" id="cd04301">
    <property type="entry name" value="NAT_SF"/>
    <property type="match status" value="1"/>
</dbReference>
<keyword evidence="2" id="KW-0012">Acyltransferase</keyword>
<protein>
    <submittedName>
        <fullName evidence="4">GCN5-related N-acetyltransferase</fullName>
    </submittedName>
</protein>
<sequence>MKLQIKETELSRVWKLRYEVMYPEKDIEYVKLEEDEKGIHLGLYADDKLMSVISLFTENDSIQFRKFATLAAEQGKGYGTMLLNEVIDYAGRNNIKKIWCNSRIEKTGFYEKFGFKKTNKKYEQDGRRFIIVEKIL</sequence>
<dbReference type="InterPro" id="IPR000182">
    <property type="entry name" value="GNAT_dom"/>
</dbReference>
<evidence type="ECO:0000313" key="4">
    <source>
        <dbReference type="EMBL" id="ACZ09615.1"/>
    </source>
</evidence>
<dbReference type="HOGENOM" id="CLU_056607_4_0_0"/>
<dbReference type="PROSITE" id="PS51186">
    <property type="entry name" value="GNAT"/>
    <property type="match status" value="1"/>
</dbReference>
<dbReference type="GO" id="GO:0016747">
    <property type="term" value="F:acyltransferase activity, transferring groups other than amino-acyl groups"/>
    <property type="evidence" value="ECO:0007669"/>
    <property type="project" value="InterPro"/>
</dbReference>
<dbReference type="PANTHER" id="PTHR43420">
    <property type="entry name" value="ACETYLTRANSFERASE"/>
    <property type="match status" value="1"/>
</dbReference>
<evidence type="ECO:0000256" key="2">
    <source>
        <dbReference type="ARBA" id="ARBA00023315"/>
    </source>
</evidence>
<proteinExistence type="predicted"/>
<evidence type="ECO:0000259" key="3">
    <source>
        <dbReference type="PROSITE" id="PS51186"/>
    </source>
</evidence>
<dbReference type="SUPFAM" id="SSF55729">
    <property type="entry name" value="Acyl-CoA N-acyltransferases (Nat)"/>
    <property type="match status" value="1"/>
</dbReference>
<dbReference type="KEGG" id="str:Sterm_2770"/>
<accession>D1AMP1</accession>
<dbReference type="RefSeq" id="WP_012862209.1">
    <property type="nucleotide sequence ID" value="NC_013517.1"/>
</dbReference>
<dbReference type="STRING" id="526218.Sterm_2770"/>
<name>D1AMP1_SEBTE</name>
<reference evidence="5" key="1">
    <citation type="submission" date="2009-09" db="EMBL/GenBank/DDBJ databases">
        <title>The complete chromosome of Sebaldella termitidis ATCC 33386.</title>
        <authorList>
            <consortium name="US DOE Joint Genome Institute (JGI-PGF)"/>
            <person name="Lucas S."/>
            <person name="Copeland A."/>
            <person name="Lapidus A."/>
            <person name="Glavina del Rio T."/>
            <person name="Dalin E."/>
            <person name="Tice H."/>
            <person name="Bruce D."/>
            <person name="Goodwin L."/>
            <person name="Pitluck S."/>
            <person name="Kyrpides N."/>
            <person name="Mavromatis K."/>
            <person name="Ivanova N."/>
            <person name="Mikhailova N."/>
            <person name="Sims D."/>
            <person name="Meincke L."/>
            <person name="Brettin T."/>
            <person name="Detter J.C."/>
            <person name="Han C."/>
            <person name="Larimer F."/>
            <person name="Land M."/>
            <person name="Hauser L."/>
            <person name="Markowitz V."/>
            <person name="Cheng J.F."/>
            <person name="Hugenholtz P."/>
            <person name="Woyke T."/>
            <person name="Wu D."/>
            <person name="Eisen J.A."/>
        </authorList>
    </citation>
    <scope>NUCLEOTIDE SEQUENCE [LARGE SCALE GENOMIC DNA]</scope>
    <source>
        <strain evidence="5">ATCC 33386 / NCTC 11300</strain>
    </source>
</reference>
<dbReference type="InterPro" id="IPR050680">
    <property type="entry name" value="YpeA/RimI_acetyltransf"/>
</dbReference>
<dbReference type="Gene3D" id="3.40.630.30">
    <property type="match status" value="1"/>
</dbReference>
<reference evidence="4 5" key="2">
    <citation type="journal article" date="2010" name="Stand. Genomic Sci.">
        <title>Complete genome sequence of Sebaldella termitidis type strain (NCTC 11300).</title>
        <authorList>
            <person name="Harmon-Smith M."/>
            <person name="Celia L."/>
            <person name="Chertkov O."/>
            <person name="Lapidus A."/>
            <person name="Copeland A."/>
            <person name="Glavina Del Rio T."/>
            <person name="Nolan M."/>
            <person name="Lucas S."/>
            <person name="Tice H."/>
            <person name="Cheng J.F."/>
            <person name="Han C."/>
            <person name="Detter J.C."/>
            <person name="Bruce D."/>
            <person name="Goodwin L."/>
            <person name="Pitluck S."/>
            <person name="Pati A."/>
            <person name="Liolios K."/>
            <person name="Ivanova N."/>
            <person name="Mavromatis K."/>
            <person name="Mikhailova N."/>
            <person name="Chen A."/>
            <person name="Palaniappan K."/>
            <person name="Land M."/>
            <person name="Hauser L."/>
            <person name="Chang Y.J."/>
            <person name="Jeffries C.D."/>
            <person name="Brettin T."/>
            <person name="Goker M."/>
            <person name="Beck B."/>
            <person name="Bristow J."/>
            <person name="Eisen J.A."/>
            <person name="Markowitz V."/>
            <person name="Hugenholtz P."/>
            <person name="Kyrpides N.C."/>
            <person name="Klenk H.P."/>
            <person name="Chen F."/>
        </authorList>
    </citation>
    <scope>NUCLEOTIDE SEQUENCE [LARGE SCALE GENOMIC DNA]</scope>
    <source>
        <strain evidence="5">ATCC 33386 / NCTC 11300</strain>
    </source>
</reference>
<keyword evidence="1" id="KW-0808">Transferase</keyword>
<dbReference type="Pfam" id="PF13673">
    <property type="entry name" value="Acetyltransf_10"/>
    <property type="match status" value="1"/>
</dbReference>
<dbReference type="PANTHER" id="PTHR43420:SF42">
    <property type="entry name" value="N-ACETYLTRANSFERASE DOMAIN-CONTAINING PROTEIN"/>
    <property type="match status" value="1"/>
</dbReference>
<evidence type="ECO:0000313" key="5">
    <source>
        <dbReference type="Proteomes" id="UP000000845"/>
    </source>
</evidence>
<evidence type="ECO:0000256" key="1">
    <source>
        <dbReference type="ARBA" id="ARBA00022679"/>
    </source>
</evidence>
<dbReference type="AlphaFoldDB" id="D1AMP1"/>
<dbReference type="Proteomes" id="UP000000845">
    <property type="component" value="Chromosome"/>
</dbReference>
<gene>
    <name evidence="4" type="ordered locus">Sterm_2770</name>
</gene>
<keyword evidence="5" id="KW-1185">Reference proteome</keyword>